<dbReference type="Gene3D" id="1.20.5.3310">
    <property type="match status" value="1"/>
</dbReference>
<dbReference type="InterPro" id="IPR003369">
    <property type="entry name" value="TatA/B/E"/>
</dbReference>
<dbReference type="PRINTS" id="PR01506">
    <property type="entry name" value="TATBPROTEIN"/>
</dbReference>
<comment type="subunit">
    <text evidence="9">The Tat system comprises two distinct complexes: a TatABC complex, containing multiple copies of TatA, TatB and TatC subunits, and a separate TatA complex, containing only TatA subunits. Substrates initially bind to the TatABC complex, which probably triggers association of the separate TatA complex to form the active translocon.</text>
</comment>
<keyword evidence="5 9" id="KW-0653">Protein transport</keyword>
<feature type="compositionally biased region" description="Basic and acidic residues" evidence="10">
    <location>
        <begin position="88"/>
        <end position="106"/>
    </location>
</feature>
<dbReference type="InterPro" id="IPR018448">
    <property type="entry name" value="TatB"/>
</dbReference>
<evidence type="ECO:0000313" key="13">
    <source>
        <dbReference type="Proteomes" id="UP000221168"/>
    </source>
</evidence>
<keyword evidence="6 9" id="KW-1133">Transmembrane helix</keyword>
<dbReference type="PANTHER" id="PTHR33162:SF1">
    <property type="entry name" value="SEC-INDEPENDENT PROTEIN TRANSLOCASE PROTEIN TATA, CHLOROPLASTIC"/>
    <property type="match status" value="1"/>
</dbReference>
<keyword evidence="2 9" id="KW-0813">Transport</keyword>
<keyword evidence="13" id="KW-1185">Reference proteome</keyword>
<dbReference type="HAMAP" id="MF_00237">
    <property type="entry name" value="TatB"/>
    <property type="match status" value="1"/>
</dbReference>
<dbReference type="GO" id="GO:0043953">
    <property type="term" value="P:protein transport by the Tat complex"/>
    <property type="evidence" value="ECO:0007669"/>
    <property type="project" value="UniProtKB-UniRule"/>
</dbReference>
<dbReference type="Proteomes" id="UP000221168">
    <property type="component" value="Unassembled WGS sequence"/>
</dbReference>
<evidence type="ECO:0000256" key="2">
    <source>
        <dbReference type="ARBA" id="ARBA00022448"/>
    </source>
</evidence>
<accession>A0A2G1QR05</accession>
<name>A0A2G1QR05_9HYPH</name>
<evidence type="ECO:0000256" key="1">
    <source>
        <dbReference type="ARBA" id="ARBA00004167"/>
    </source>
</evidence>
<dbReference type="GO" id="GO:0008320">
    <property type="term" value="F:protein transmembrane transporter activity"/>
    <property type="evidence" value="ECO:0007669"/>
    <property type="project" value="UniProtKB-UniRule"/>
</dbReference>
<protein>
    <recommendedName>
        <fullName evidence="9">Sec-independent protein translocase protein TatB</fullName>
    </recommendedName>
</protein>
<evidence type="ECO:0000256" key="5">
    <source>
        <dbReference type="ARBA" id="ARBA00022927"/>
    </source>
</evidence>
<keyword evidence="7 9" id="KW-0811">Translocation</keyword>
<reference evidence="12 13" key="1">
    <citation type="submission" date="2017-10" db="EMBL/GenBank/DDBJ databases">
        <title>Sedimentibacterium mangrovi gen. nov., sp. nov., a novel member of family Phyllobacteriacea isolated from mangrove sediment.</title>
        <authorList>
            <person name="Liao H."/>
            <person name="Tian Y."/>
        </authorList>
    </citation>
    <scope>NUCLEOTIDE SEQUENCE [LARGE SCALE GENOMIC DNA]</scope>
    <source>
        <strain evidence="12 13">X9-2-2</strain>
    </source>
</reference>
<evidence type="ECO:0000256" key="6">
    <source>
        <dbReference type="ARBA" id="ARBA00022989"/>
    </source>
</evidence>
<dbReference type="GO" id="GO:0033281">
    <property type="term" value="C:TAT protein transport complex"/>
    <property type="evidence" value="ECO:0007669"/>
    <property type="project" value="UniProtKB-UniRule"/>
</dbReference>
<evidence type="ECO:0000256" key="9">
    <source>
        <dbReference type="HAMAP-Rule" id="MF_00237"/>
    </source>
</evidence>
<evidence type="ECO:0000256" key="3">
    <source>
        <dbReference type="ARBA" id="ARBA00022475"/>
    </source>
</evidence>
<evidence type="ECO:0000313" key="12">
    <source>
        <dbReference type="EMBL" id="PHP67977.1"/>
    </source>
</evidence>
<sequence>MLDVGWPELLVIAIVLIVVVGPKDLPKMLRTFGRTTSKLRAMAGDFRRQFDDALREAELDDLKSLADTARSMNPTNEIRKSLNPLNKIGDEIKGSLDDATKPRSNEPVKGTAKAEPSTHPAEPAKTGATAVPGEGTLETTPSAKTEGDGEKTGKGA</sequence>
<dbReference type="EMBL" id="PDVP01000002">
    <property type="protein sequence ID" value="PHP67977.1"/>
    <property type="molecule type" value="Genomic_DNA"/>
</dbReference>
<evidence type="ECO:0000256" key="4">
    <source>
        <dbReference type="ARBA" id="ARBA00022692"/>
    </source>
</evidence>
<evidence type="ECO:0000256" key="10">
    <source>
        <dbReference type="SAM" id="MobiDB-lite"/>
    </source>
</evidence>
<evidence type="ECO:0000256" key="8">
    <source>
        <dbReference type="ARBA" id="ARBA00023136"/>
    </source>
</evidence>
<dbReference type="RefSeq" id="WP_099304317.1">
    <property type="nucleotide sequence ID" value="NZ_PDVP01000002.1"/>
</dbReference>
<dbReference type="Pfam" id="PF02416">
    <property type="entry name" value="TatA_B_E"/>
    <property type="match status" value="1"/>
</dbReference>
<gene>
    <name evidence="9 12" type="primary">tatB</name>
    <name evidence="12" type="ORF">CSC94_04700</name>
</gene>
<dbReference type="PANTHER" id="PTHR33162">
    <property type="entry name" value="SEC-INDEPENDENT PROTEIN TRANSLOCASE PROTEIN TATA, CHLOROPLASTIC"/>
    <property type="match status" value="1"/>
</dbReference>
<feature type="transmembrane region" description="Helical" evidence="11">
    <location>
        <begin position="6"/>
        <end position="25"/>
    </location>
</feature>
<keyword evidence="3 9" id="KW-1003">Cell membrane</keyword>
<comment type="caution">
    <text evidence="12">The sequence shown here is derived from an EMBL/GenBank/DDBJ whole genome shotgun (WGS) entry which is preliminary data.</text>
</comment>
<evidence type="ECO:0000256" key="11">
    <source>
        <dbReference type="SAM" id="Phobius"/>
    </source>
</evidence>
<organism evidence="12 13">
    <name type="scientific">Zhengella mangrovi</name>
    <dbReference type="NCBI Taxonomy" id="1982044"/>
    <lineage>
        <taxon>Bacteria</taxon>
        <taxon>Pseudomonadati</taxon>
        <taxon>Pseudomonadota</taxon>
        <taxon>Alphaproteobacteria</taxon>
        <taxon>Hyphomicrobiales</taxon>
        <taxon>Notoacmeibacteraceae</taxon>
        <taxon>Zhengella</taxon>
    </lineage>
</organism>
<keyword evidence="4 9" id="KW-0812">Transmembrane</keyword>
<dbReference type="OrthoDB" id="7206969at2"/>
<evidence type="ECO:0000256" key="7">
    <source>
        <dbReference type="ARBA" id="ARBA00023010"/>
    </source>
</evidence>
<feature type="compositionally biased region" description="Basic and acidic residues" evidence="10">
    <location>
        <begin position="145"/>
        <end position="156"/>
    </location>
</feature>
<keyword evidence="8 9" id="KW-0472">Membrane</keyword>
<comment type="function">
    <text evidence="9">Part of the twin-arginine translocation (Tat) system that transports large folded proteins containing a characteristic twin-arginine motif in their signal peptide across membranes. Together with TatC, TatB is part of a receptor directly interacting with Tat signal peptides. TatB may form an oligomeric binding site that transiently accommodates folded Tat precursor proteins before their translocation.</text>
</comment>
<feature type="region of interest" description="Disordered" evidence="10">
    <location>
        <begin position="70"/>
        <end position="156"/>
    </location>
</feature>
<proteinExistence type="inferred from homology"/>
<comment type="subcellular location">
    <subcellularLocation>
        <location evidence="9">Cell membrane</location>
        <topology evidence="9">Single-pass membrane protein</topology>
    </subcellularLocation>
    <subcellularLocation>
        <location evidence="1">Membrane</location>
        <topology evidence="1">Single-pass membrane protein</topology>
    </subcellularLocation>
</comment>
<dbReference type="AlphaFoldDB" id="A0A2G1QR05"/>
<comment type="similarity">
    <text evidence="9">Belongs to the TatB family.</text>
</comment>
<dbReference type="NCBIfam" id="TIGR01410">
    <property type="entry name" value="tatB"/>
    <property type="match status" value="1"/>
</dbReference>